<dbReference type="Proteomes" id="UP000275456">
    <property type="component" value="Unassembled WGS sequence"/>
</dbReference>
<dbReference type="AlphaFoldDB" id="A0A3N2AT63"/>
<sequence length="192" mass="20480">MSEATWRALAHARVVLSCESVFARLEMRSRLAAIADVVPGQLATVALAELEPHGDIGADSAGVRGAGRERRLDEVTAAIAERIRTGIDEVQWPVPDEGYDVVLTVDVAAAVYGFVAGCVKPLESLVVQHAHGRHDERTAHRLLSPRPFFDADAFTALAGLLNLVAAAEAAVHEAQRDHDAAVRDAAPDEHDG</sequence>
<comment type="caution">
    <text evidence="2">The sequence shown here is derived from an EMBL/GenBank/DDBJ whole genome shotgun (WGS) entry which is preliminary data.</text>
</comment>
<organism evidence="2 3">
    <name type="scientific">Agrococcus jenensis</name>
    <dbReference type="NCBI Taxonomy" id="46353"/>
    <lineage>
        <taxon>Bacteria</taxon>
        <taxon>Bacillati</taxon>
        <taxon>Actinomycetota</taxon>
        <taxon>Actinomycetes</taxon>
        <taxon>Micrococcales</taxon>
        <taxon>Microbacteriaceae</taxon>
        <taxon>Agrococcus</taxon>
    </lineage>
</organism>
<keyword evidence="1" id="KW-0175">Coiled coil</keyword>
<evidence type="ECO:0000313" key="3">
    <source>
        <dbReference type="Proteomes" id="UP000275456"/>
    </source>
</evidence>
<evidence type="ECO:0000313" key="2">
    <source>
        <dbReference type="EMBL" id="ROR66219.1"/>
    </source>
</evidence>
<gene>
    <name evidence="2" type="ORF">EDD26_1600</name>
</gene>
<proteinExistence type="predicted"/>
<dbReference type="RefSeq" id="WP_123697227.1">
    <property type="nucleotide sequence ID" value="NZ_RKHJ01000001.1"/>
</dbReference>
<evidence type="ECO:0000256" key="1">
    <source>
        <dbReference type="SAM" id="Coils"/>
    </source>
</evidence>
<protein>
    <submittedName>
        <fullName evidence="2">Uncharacterized protein</fullName>
    </submittedName>
</protein>
<accession>A0A3N2AT63</accession>
<name>A0A3N2AT63_9MICO</name>
<dbReference type="EMBL" id="RKHJ01000001">
    <property type="protein sequence ID" value="ROR66219.1"/>
    <property type="molecule type" value="Genomic_DNA"/>
</dbReference>
<keyword evidence="3" id="KW-1185">Reference proteome</keyword>
<reference evidence="2 3" key="1">
    <citation type="submission" date="2018-11" db="EMBL/GenBank/DDBJ databases">
        <title>Sequencing the genomes of 1000 actinobacteria strains.</title>
        <authorList>
            <person name="Klenk H.-P."/>
        </authorList>
    </citation>
    <scope>NUCLEOTIDE SEQUENCE [LARGE SCALE GENOMIC DNA]</scope>
    <source>
        <strain evidence="2 3">DSM 9580</strain>
    </source>
</reference>
<feature type="coiled-coil region" evidence="1">
    <location>
        <begin position="157"/>
        <end position="184"/>
    </location>
</feature>